<dbReference type="EMBL" id="NOWF01000009">
    <property type="protein sequence ID" value="OYD06728.1"/>
    <property type="molecule type" value="Genomic_DNA"/>
</dbReference>
<evidence type="ECO:0000313" key="8">
    <source>
        <dbReference type="Proteomes" id="UP000215459"/>
    </source>
</evidence>
<dbReference type="GO" id="GO:0003677">
    <property type="term" value="F:DNA binding"/>
    <property type="evidence" value="ECO:0007669"/>
    <property type="project" value="UniProtKB-KW"/>
</dbReference>
<gene>
    <name evidence="7" type="ORF">CHM34_14210</name>
</gene>
<comment type="subunit">
    <text evidence="4">The methyltransferase is composed of M and S polypeptides.</text>
</comment>
<evidence type="ECO:0000259" key="6">
    <source>
        <dbReference type="Pfam" id="PF01420"/>
    </source>
</evidence>
<dbReference type="SUPFAM" id="SSF116734">
    <property type="entry name" value="DNA methylase specificity domain"/>
    <property type="match status" value="2"/>
</dbReference>
<evidence type="ECO:0000313" key="7">
    <source>
        <dbReference type="EMBL" id="OYD06728.1"/>
    </source>
</evidence>
<evidence type="ECO:0000256" key="4">
    <source>
        <dbReference type="ARBA" id="ARBA00038652"/>
    </source>
</evidence>
<feature type="domain" description="Type I restriction modification DNA specificity" evidence="6">
    <location>
        <begin position="241"/>
        <end position="408"/>
    </location>
</feature>
<feature type="domain" description="Type I restriction modification DNA specificity" evidence="6">
    <location>
        <begin position="48"/>
        <end position="171"/>
    </location>
</feature>
<evidence type="ECO:0000256" key="2">
    <source>
        <dbReference type="ARBA" id="ARBA00022747"/>
    </source>
</evidence>
<dbReference type="PANTHER" id="PTHR43140">
    <property type="entry name" value="TYPE-1 RESTRICTION ENZYME ECOKI SPECIFICITY PROTEIN"/>
    <property type="match status" value="1"/>
</dbReference>
<keyword evidence="5" id="KW-0175">Coiled coil</keyword>
<evidence type="ECO:0000256" key="1">
    <source>
        <dbReference type="ARBA" id="ARBA00010923"/>
    </source>
</evidence>
<dbReference type="OrthoDB" id="9811611at2"/>
<comment type="similarity">
    <text evidence="1">Belongs to the type-I restriction system S methylase family.</text>
</comment>
<comment type="caution">
    <text evidence="7">The sequence shown here is derived from an EMBL/GenBank/DDBJ whole genome shotgun (WGS) entry which is preliminary data.</text>
</comment>
<sequence>MKRFKLSNVLSLVSRPENVQPDKTYKLLGVHWYAKGLYIKDVRKGHEIKAKKLYKVEKGDFVYNRLFAWKGSFGLATEEVAGCYVSNEFPCFQFSNSDPEYILWLFKDEEMWDRCSELSKGSTSISRKRLKVEKLLSLDVPLPDLQQQNTLSEYFQAVESTVHILKGQLNERSKIITDLRQSILNQAVQGKLVPQDPNDKPASVLLEKIKEEKDRLVKEKKIRKQKVLPLIEEEEIPYEIPEGWEWVRFGDVCRIVSNLVDPKEFLFLVHVAPNHIEKSTGKLIDLELVSEAGLRSKKHKFNPGQIIYSKIRPNLSKLTIVDFEGVCSADMYPIDVFINNKYVANYMLSSYFINLVTKNDNRVAMPKVNQDELNKVIVPLPPLKEQKRIVAKVDQLLSLCDQLEEQLKVSEQNTEKLLQAVLHEAFQSEETKEAVEV</sequence>
<dbReference type="Gene3D" id="3.90.220.20">
    <property type="entry name" value="DNA methylase specificity domains"/>
    <property type="match status" value="2"/>
</dbReference>
<dbReference type="InterPro" id="IPR051212">
    <property type="entry name" value="Type-I_RE_S_subunit"/>
</dbReference>
<reference evidence="7 8" key="1">
    <citation type="submission" date="2017-07" db="EMBL/GenBank/DDBJ databases">
        <title>The genome sequence of Paludifilum halophilum highlights mechanisms for microbial adaptation to high salt environemnts.</title>
        <authorList>
            <person name="Belbahri L."/>
        </authorList>
    </citation>
    <scope>NUCLEOTIDE SEQUENCE [LARGE SCALE GENOMIC DNA]</scope>
    <source>
        <strain evidence="7 8">DSM 102817</strain>
    </source>
</reference>
<keyword evidence="3" id="KW-0238">DNA-binding</keyword>
<evidence type="ECO:0000256" key="5">
    <source>
        <dbReference type="SAM" id="Coils"/>
    </source>
</evidence>
<keyword evidence="2" id="KW-0680">Restriction system</keyword>
<evidence type="ECO:0000256" key="3">
    <source>
        <dbReference type="ARBA" id="ARBA00023125"/>
    </source>
</evidence>
<feature type="coiled-coil region" evidence="5">
    <location>
        <begin position="386"/>
        <end position="420"/>
    </location>
</feature>
<dbReference type="InterPro" id="IPR044946">
    <property type="entry name" value="Restrct_endonuc_typeI_TRD_sf"/>
</dbReference>
<dbReference type="AlphaFoldDB" id="A0A235B336"/>
<protein>
    <recommendedName>
        <fullName evidence="6">Type I restriction modification DNA specificity domain-containing protein</fullName>
    </recommendedName>
</protein>
<dbReference type="Proteomes" id="UP000215459">
    <property type="component" value="Unassembled WGS sequence"/>
</dbReference>
<dbReference type="GO" id="GO:0009307">
    <property type="term" value="P:DNA restriction-modification system"/>
    <property type="evidence" value="ECO:0007669"/>
    <property type="project" value="UniProtKB-KW"/>
</dbReference>
<dbReference type="RefSeq" id="WP_094265292.1">
    <property type="nucleotide sequence ID" value="NZ_NOWF01000009.1"/>
</dbReference>
<dbReference type="PANTHER" id="PTHR43140:SF1">
    <property type="entry name" value="TYPE I RESTRICTION ENZYME ECOKI SPECIFICITY SUBUNIT"/>
    <property type="match status" value="1"/>
</dbReference>
<organism evidence="7 8">
    <name type="scientific">Paludifilum halophilum</name>
    <dbReference type="NCBI Taxonomy" id="1642702"/>
    <lineage>
        <taxon>Bacteria</taxon>
        <taxon>Bacillati</taxon>
        <taxon>Bacillota</taxon>
        <taxon>Bacilli</taxon>
        <taxon>Bacillales</taxon>
        <taxon>Thermoactinomycetaceae</taxon>
        <taxon>Paludifilum</taxon>
    </lineage>
</organism>
<accession>A0A235B336</accession>
<proteinExistence type="inferred from homology"/>
<keyword evidence="8" id="KW-1185">Reference proteome</keyword>
<dbReference type="Pfam" id="PF01420">
    <property type="entry name" value="Methylase_S"/>
    <property type="match status" value="2"/>
</dbReference>
<name>A0A235B336_9BACL</name>
<dbReference type="InterPro" id="IPR000055">
    <property type="entry name" value="Restrct_endonuc_typeI_TRD"/>
</dbReference>